<reference evidence="1" key="1">
    <citation type="journal article" date="2020" name="Fungal Divers.">
        <title>Resolving the Mortierellaceae phylogeny through synthesis of multi-gene phylogenetics and phylogenomics.</title>
        <authorList>
            <person name="Vandepol N."/>
            <person name="Liber J."/>
            <person name="Desiro A."/>
            <person name="Na H."/>
            <person name="Kennedy M."/>
            <person name="Barry K."/>
            <person name="Grigoriev I.V."/>
            <person name="Miller A.N."/>
            <person name="O'Donnell K."/>
            <person name="Stajich J.E."/>
            <person name="Bonito G."/>
        </authorList>
    </citation>
    <scope>NUCLEOTIDE SEQUENCE</scope>
    <source>
        <strain evidence="1">MES-2147</strain>
    </source>
</reference>
<accession>A0A9P6M252</accession>
<proteinExistence type="predicted"/>
<evidence type="ECO:0000313" key="2">
    <source>
        <dbReference type="Proteomes" id="UP000749646"/>
    </source>
</evidence>
<evidence type="ECO:0000313" key="1">
    <source>
        <dbReference type="EMBL" id="KAF9962246.1"/>
    </source>
</evidence>
<organism evidence="1 2">
    <name type="scientific">Modicella reniformis</name>
    <dbReference type="NCBI Taxonomy" id="1440133"/>
    <lineage>
        <taxon>Eukaryota</taxon>
        <taxon>Fungi</taxon>
        <taxon>Fungi incertae sedis</taxon>
        <taxon>Mucoromycota</taxon>
        <taxon>Mortierellomycotina</taxon>
        <taxon>Mortierellomycetes</taxon>
        <taxon>Mortierellales</taxon>
        <taxon>Mortierellaceae</taxon>
        <taxon>Modicella</taxon>
    </lineage>
</organism>
<protein>
    <submittedName>
        <fullName evidence="1">Uncharacterized protein</fullName>
    </submittedName>
</protein>
<keyword evidence="2" id="KW-1185">Reference proteome</keyword>
<name>A0A9P6M252_9FUNG</name>
<gene>
    <name evidence="1" type="ORF">BGZ65_009434</name>
</gene>
<dbReference type="AlphaFoldDB" id="A0A9P6M252"/>
<sequence>MSTLNLKELLGPHASKVHMNEEILMGLEGTISLYKDNPSIIDERAFTLPRTVTTDAQKYSYYTAAISQSEGVLTMLKLLLEAPLIPGLGVIFPPNYNPDIANTKEYVLREIDHIKGLRAPFGGH</sequence>
<comment type="caution">
    <text evidence="1">The sequence shown here is derived from an EMBL/GenBank/DDBJ whole genome shotgun (WGS) entry which is preliminary data.</text>
</comment>
<dbReference type="Proteomes" id="UP000749646">
    <property type="component" value="Unassembled WGS sequence"/>
</dbReference>
<dbReference type="EMBL" id="JAAAHW010006385">
    <property type="protein sequence ID" value="KAF9962246.1"/>
    <property type="molecule type" value="Genomic_DNA"/>
</dbReference>